<reference evidence="2 3" key="1">
    <citation type="submission" date="2019-12" db="EMBL/GenBank/DDBJ databases">
        <title>Isolation and characterization of three novel carbon monoxide-oxidizing members of Halobacteria from salione crusts and soils.</title>
        <authorList>
            <person name="Myers M.R."/>
            <person name="King G.M."/>
        </authorList>
    </citation>
    <scope>NUCLEOTIDE SEQUENCE [LARGE SCALE GENOMIC DNA]</scope>
    <source>
        <strain evidence="2 3">PCN9</strain>
    </source>
</reference>
<gene>
    <name evidence="2" type="ORF">GRX66_14610</name>
</gene>
<comment type="caution">
    <text evidence="2">The sequence shown here is derived from an EMBL/GenBank/DDBJ whole genome shotgun (WGS) entry which is preliminary data.</text>
</comment>
<feature type="transmembrane region" description="Helical" evidence="1">
    <location>
        <begin position="38"/>
        <end position="61"/>
    </location>
</feature>
<dbReference type="Pfam" id="PF24284">
    <property type="entry name" value="DUF7472"/>
    <property type="match status" value="1"/>
</dbReference>
<dbReference type="Proteomes" id="UP000471521">
    <property type="component" value="Unassembled WGS sequence"/>
</dbReference>
<keyword evidence="3" id="KW-1185">Reference proteome</keyword>
<dbReference type="EMBL" id="WUUU01000150">
    <property type="protein sequence ID" value="MXR21778.1"/>
    <property type="molecule type" value="Genomic_DNA"/>
</dbReference>
<evidence type="ECO:0000313" key="3">
    <source>
        <dbReference type="Proteomes" id="UP000471521"/>
    </source>
</evidence>
<protein>
    <submittedName>
        <fullName evidence="2">Uncharacterized protein</fullName>
    </submittedName>
</protein>
<dbReference type="InterPro" id="IPR055895">
    <property type="entry name" value="DUF7472"/>
</dbReference>
<dbReference type="AlphaFoldDB" id="A0A6B0SJ50"/>
<proteinExistence type="predicted"/>
<dbReference type="OrthoDB" id="251412at2157"/>
<name>A0A6B0SJ50_9EURY</name>
<keyword evidence="1" id="KW-0472">Membrane</keyword>
<accession>A0A6B0SJ50</accession>
<sequence length="68" mass="6875">MSEGLDARLEAGIAILSTLVFIAILVAAGTMNEGFGETGAFAVVGAVVVFIVLMGVVGYWLSGKQGGE</sequence>
<keyword evidence="1" id="KW-0812">Transmembrane</keyword>
<dbReference type="RefSeq" id="WP_159527218.1">
    <property type="nucleotide sequence ID" value="NZ_WUUU01000150.1"/>
</dbReference>
<evidence type="ECO:0000313" key="2">
    <source>
        <dbReference type="EMBL" id="MXR21778.1"/>
    </source>
</evidence>
<keyword evidence="1" id="KW-1133">Transmembrane helix</keyword>
<evidence type="ECO:0000256" key="1">
    <source>
        <dbReference type="SAM" id="Phobius"/>
    </source>
</evidence>
<feature type="transmembrane region" description="Helical" evidence="1">
    <location>
        <begin position="12"/>
        <end position="32"/>
    </location>
</feature>
<organism evidence="2 3">
    <name type="scientific">Halobacterium bonnevillei</name>
    <dbReference type="NCBI Taxonomy" id="2692200"/>
    <lineage>
        <taxon>Archaea</taxon>
        <taxon>Methanobacteriati</taxon>
        <taxon>Methanobacteriota</taxon>
        <taxon>Stenosarchaea group</taxon>
        <taxon>Halobacteria</taxon>
        <taxon>Halobacteriales</taxon>
        <taxon>Halobacteriaceae</taxon>
        <taxon>Halobacterium</taxon>
    </lineage>
</organism>